<dbReference type="InterPro" id="IPR050129">
    <property type="entry name" value="Zn_alcohol_dh"/>
</dbReference>
<dbReference type="InterPro" id="IPR011032">
    <property type="entry name" value="GroES-like_sf"/>
</dbReference>
<organism evidence="3 4">
    <name type="scientific">Neomoorella humiferrea</name>
    <dbReference type="NCBI Taxonomy" id="676965"/>
    <lineage>
        <taxon>Bacteria</taxon>
        <taxon>Bacillati</taxon>
        <taxon>Bacillota</taxon>
        <taxon>Clostridia</taxon>
        <taxon>Neomoorellales</taxon>
        <taxon>Neomoorellaceae</taxon>
        <taxon>Neomoorella</taxon>
    </lineage>
</organism>
<comment type="caution">
    <text evidence="3">The sequence shown here is derived from an EMBL/GenBank/DDBJ whole genome shotgun (WGS) entry which is preliminary data.</text>
</comment>
<name>A0A2T0ATB2_9FIRM</name>
<dbReference type="InterPro" id="IPR020843">
    <property type="entry name" value="ER"/>
</dbReference>
<keyword evidence="1 3" id="KW-0560">Oxidoreductase</keyword>
<keyword evidence="4" id="KW-1185">Reference proteome</keyword>
<dbReference type="InterPro" id="IPR013149">
    <property type="entry name" value="ADH-like_C"/>
</dbReference>
<dbReference type="Gene3D" id="3.40.50.720">
    <property type="entry name" value="NAD(P)-binding Rossmann-like Domain"/>
    <property type="match status" value="1"/>
</dbReference>
<dbReference type="OrthoDB" id="9769198at2"/>
<dbReference type="Pfam" id="PF08240">
    <property type="entry name" value="ADH_N"/>
    <property type="match status" value="1"/>
</dbReference>
<dbReference type="SUPFAM" id="SSF51735">
    <property type="entry name" value="NAD(P)-binding Rossmann-fold domains"/>
    <property type="match status" value="1"/>
</dbReference>
<reference evidence="3 4" key="1">
    <citation type="submission" date="2018-03" db="EMBL/GenBank/DDBJ databases">
        <title>Genome sequence of Moorella humiferrea DSM 23265.</title>
        <authorList>
            <person name="Poehlein A."/>
            <person name="Daniel R."/>
        </authorList>
    </citation>
    <scope>NUCLEOTIDE SEQUENCE [LARGE SCALE GENOMIC DNA]</scope>
    <source>
        <strain evidence="3 4">DSM 23265</strain>
    </source>
</reference>
<dbReference type="CDD" id="cd08231">
    <property type="entry name" value="MDR_TM0436_like"/>
    <property type="match status" value="1"/>
</dbReference>
<dbReference type="InterPro" id="IPR013154">
    <property type="entry name" value="ADH-like_N"/>
</dbReference>
<evidence type="ECO:0000313" key="3">
    <source>
        <dbReference type="EMBL" id="PRR73596.1"/>
    </source>
</evidence>
<dbReference type="InterPro" id="IPR036291">
    <property type="entry name" value="NAD(P)-bd_dom_sf"/>
</dbReference>
<dbReference type="GO" id="GO:0018452">
    <property type="term" value="F:5-exo-hydroxycamphor dehydrogenase activity"/>
    <property type="evidence" value="ECO:0007669"/>
    <property type="project" value="UniProtKB-EC"/>
</dbReference>
<dbReference type="Proteomes" id="UP000238415">
    <property type="component" value="Unassembled WGS sequence"/>
</dbReference>
<sequence length="362" mass="38872">MKAQAYVLEAFNEPLTAREINIPNLEPGQVLVKIKAAGICGSDLHIWQGEDPRVKLPMILGHEGVGEVAAIKGKKLTVEGEELKEGDLIFWNRGVSCGHCYYCAVLREPSLCPNRVVQGINIATTEPPYLNGCYAEYIILQPGADIFRVPVGVDPAVLVAASCSGATAAHGFDLVRPEPGDTVVVIGPGPLGLFAVAFARAYGATTVIVSGGSKTRLEMGQQFGATVTLDRHEVQDEERRQVILDLTHGRGADLVVEAAGNAAALLEAITLVRPGGAVLSMGFGQPGGTFAFDGYQHLARRNIRLQGVWVSDTRHVYRAMAMILAQPELFARMITHRFPLARVNEALEVMACKEAVKAVLMP</sequence>
<dbReference type="RefSeq" id="WP_106005125.1">
    <property type="nucleotide sequence ID" value="NZ_CP136419.1"/>
</dbReference>
<dbReference type="AlphaFoldDB" id="A0A2T0ATB2"/>
<dbReference type="Gene3D" id="3.90.180.10">
    <property type="entry name" value="Medium-chain alcohol dehydrogenases, catalytic domain"/>
    <property type="match status" value="1"/>
</dbReference>
<protein>
    <submittedName>
        <fullName evidence="3">5-exo-hydroxycamphor dehydrogenase</fullName>
        <ecNumber evidence="3">1.1.1.327</ecNumber>
    </submittedName>
</protein>
<evidence type="ECO:0000259" key="2">
    <source>
        <dbReference type="SMART" id="SM00829"/>
    </source>
</evidence>
<dbReference type="EMBL" id="PVXM01000019">
    <property type="protein sequence ID" value="PRR73596.1"/>
    <property type="molecule type" value="Genomic_DNA"/>
</dbReference>
<proteinExistence type="predicted"/>
<evidence type="ECO:0000313" key="4">
    <source>
        <dbReference type="Proteomes" id="UP000238415"/>
    </source>
</evidence>
<dbReference type="PANTHER" id="PTHR43401">
    <property type="entry name" value="L-THREONINE 3-DEHYDROGENASE"/>
    <property type="match status" value="1"/>
</dbReference>
<evidence type="ECO:0000256" key="1">
    <source>
        <dbReference type="ARBA" id="ARBA00023002"/>
    </source>
</evidence>
<dbReference type="EC" id="1.1.1.327" evidence="3"/>
<feature type="domain" description="Enoyl reductase (ER)" evidence="2">
    <location>
        <begin position="10"/>
        <end position="360"/>
    </location>
</feature>
<dbReference type="Pfam" id="PF00107">
    <property type="entry name" value="ADH_zinc_N"/>
    <property type="match status" value="1"/>
</dbReference>
<dbReference type="PANTHER" id="PTHR43401:SF1">
    <property type="entry name" value="ENOYL REDUCTASE (ER) DOMAIN-CONTAINING PROTEIN"/>
    <property type="match status" value="1"/>
</dbReference>
<dbReference type="SUPFAM" id="SSF50129">
    <property type="entry name" value="GroES-like"/>
    <property type="match status" value="1"/>
</dbReference>
<gene>
    <name evidence="3" type="primary">camD</name>
    <name evidence="3" type="ORF">MOHU_11310</name>
</gene>
<accession>A0A2T0ATB2</accession>
<dbReference type="SMART" id="SM00829">
    <property type="entry name" value="PKS_ER"/>
    <property type="match status" value="1"/>
</dbReference>